<keyword evidence="4" id="KW-1185">Reference proteome</keyword>
<dbReference type="PANTHER" id="PTHR34477">
    <property type="entry name" value="UPF0213 PROTEIN YHBQ"/>
    <property type="match status" value="1"/>
</dbReference>
<comment type="similarity">
    <text evidence="1">Belongs to the UPF0213 family.</text>
</comment>
<gene>
    <name evidence="3" type="ORF">ATM17_18810</name>
</gene>
<name>A0AAC9AWB4_SPHMC</name>
<sequence length="103" mass="11564">MSFWAYMLHCRGGAFYTGHTDNLPYRIAQHEAGAIPGFTSDRLPIVLVWSQEFATRFEALEAERRIKGWSRAKKMALIRGDWDKISSLAKGKDGPSTSSGQTE</sequence>
<dbReference type="InterPro" id="IPR000305">
    <property type="entry name" value="GIY-YIG_endonuc"/>
</dbReference>
<dbReference type="RefSeq" id="WP_054730952.1">
    <property type="nucleotide sequence ID" value="NZ_CP009429.1"/>
</dbReference>
<dbReference type="SUPFAM" id="SSF82771">
    <property type="entry name" value="GIY-YIG endonuclease"/>
    <property type="match status" value="1"/>
</dbReference>
<dbReference type="Proteomes" id="UP000076088">
    <property type="component" value="Chromosome"/>
</dbReference>
<accession>A0AAC9AWB4</accession>
<evidence type="ECO:0000313" key="4">
    <source>
        <dbReference type="Proteomes" id="UP000076088"/>
    </source>
</evidence>
<dbReference type="Pfam" id="PF01541">
    <property type="entry name" value="GIY-YIG"/>
    <property type="match status" value="1"/>
</dbReference>
<dbReference type="PROSITE" id="PS50164">
    <property type="entry name" value="GIY_YIG"/>
    <property type="match status" value="1"/>
</dbReference>
<proteinExistence type="inferred from homology"/>
<dbReference type="InterPro" id="IPR035901">
    <property type="entry name" value="GIY-YIG_endonuc_sf"/>
</dbReference>
<reference evidence="4" key="1">
    <citation type="submission" date="2015-11" db="EMBL/GenBank/DDBJ databases">
        <title>Complete genome sequence of a polyethylene-glycol degrader Sphingopyxis macrogoltabida 203N (NBRC 111659).</title>
        <authorList>
            <person name="Yoshiyuki O."/>
            <person name="Shouta N."/>
            <person name="Nagata Y."/>
            <person name="Numata M."/>
            <person name="Tsuchikane K."/>
            <person name="Hosoyama A."/>
            <person name="Yamazoe A."/>
            <person name="Tsuda M."/>
            <person name="Fujita N."/>
            <person name="Kawai F."/>
        </authorList>
    </citation>
    <scope>NUCLEOTIDE SEQUENCE [LARGE SCALE GENOMIC DNA]</scope>
    <source>
        <strain evidence="4">203N</strain>
    </source>
</reference>
<reference evidence="3 4" key="2">
    <citation type="journal article" date="2016" name="Genome Announc.">
        <title>Complete Genome Sequence of Sphingopyxis macrogoltabida Strain 203N (NBRC 111659), a Polyethylene Glycol Degrader.</title>
        <authorList>
            <person name="Ohtsubo Y."/>
            <person name="Nonoyama S."/>
            <person name="Nagata Y."/>
            <person name="Numata M."/>
            <person name="Tsuchikane K."/>
            <person name="Hosoyama A."/>
            <person name="Yamazoe A."/>
            <person name="Tsuda M."/>
            <person name="Fujita N."/>
            <person name="Kawai F."/>
        </authorList>
    </citation>
    <scope>NUCLEOTIDE SEQUENCE [LARGE SCALE GENOMIC DNA]</scope>
    <source>
        <strain evidence="3 4">203N</strain>
    </source>
</reference>
<dbReference type="AlphaFoldDB" id="A0AAC9AWB4"/>
<dbReference type="CDD" id="cd10456">
    <property type="entry name" value="GIY-YIG_UPF0213"/>
    <property type="match status" value="1"/>
</dbReference>
<dbReference type="PANTHER" id="PTHR34477:SF1">
    <property type="entry name" value="UPF0213 PROTEIN YHBQ"/>
    <property type="match status" value="1"/>
</dbReference>
<organism evidence="3 4">
    <name type="scientific">Sphingopyxis macrogoltabida</name>
    <name type="common">Sphingomonas macrogoltabidus</name>
    <dbReference type="NCBI Taxonomy" id="33050"/>
    <lineage>
        <taxon>Bacteria</taxon>
        <taxon>Pseudomonadati</taxon>
        <taxon>Pseudomonadota</taxon>
        <taxon>Alphaproteobacteria</taxon>
        <taxon>Sphingomonadales</taxon>
        <taxon>Sphingomonadaceae</taxon>
        <taxon>Sphingopyxis</taxon>
    </lineage>
</organism>
<dbReference type="Gene3D" id="3.40.1440.10">
    <property type="entry name" value="GIY-YIG endonuclease"/>
    <property type="match status" value="1"/>
</dbReference>
<evidence type="ECO:0000259" key="2">
    <source>
        <dbReference type="PROSITE" id="PS50164"/>
    </source>
</evidence>
<evidence type="ECO:0000313" key="3">
    <source>
        <dbReference type="EMBL" id="AMU91068.1"/>
    </source>
</evidence>
<dbReference type="KEGG" id="smaz:LH19_18245"/>
<evidence type="ECO:0000256" key="1">
    <source>
        <dbReference type="ARBA" id="ARBA00007435"/>
    </source>
</evidence>
<dbReference type="EMBL" id="CP013344">
    <property type="protein sequence ID" value="AMU91068.1"/>
    <property type="molecule type" value="Genomic_DNA"/>
</dbReference>
<feature type="domain" description="GIY-YIG" evidence="2">
    <location>
        <begin position="1"/>
        <end position="76"/>
    </location>
</feature>
<protein>
    <submittedName>
        <fullName evidence="3">Excinuclease ABC subunit C</fullName>
    </submittedName>
</protein>
<dbReference type="InterPro" id="IPR050190">
    <property type="entry name" value="UPF0213_domain"/>
</dbReference>